<dbReference type="EMBL" id="ACFG01000030">
    <property type="protein sequence ID" value="EEH63708.1"/>
    <property type="molecule type" value="Genomic_DNA"/>
</dbReference>
<sequence>MEEQTSTRTVIGSAPGKLNLVLRVGKPDNKGYHPLYSIFETVSLRETCVAVLRAFPEGGLDNFSAEIAFTPSGYPVRVRNKADLGEAEANRIAEAALADVEVATHLAFKAASLLVELAGERGCLPNGYYLDLTVIKRIPIAGGMAGGSADAAATLVAVNELLGLDLDSSALEVLGRRLGADVPACLTGGVSLGLGYGDHMTRLDKDISNELAGTRHWVMLMSATGLSTPAVFTAFDTSDRGRSEIPLPTQTHDILEADENLKTALGTAAEIAEILENDLQATAFTLRLDLAETYRAAKETDALNVVLSGSGPTIAMLAQTQAHATALAKKMQNHPNVVATLITSGPGLPAGVE</sequence>
<evidence type="ECO:0000256" key="9">
    <source>
        <dbReference type="HAMAP-Rule" id="MF_00061"/>
    </source>
</evidence>
<dbReference type="InterPro" id="IPR036554">
    <property type="entry name" value="GHMP_kinase_C_sf"/>
</dbReference>
<evidence type="ECO:0000256" key="2">
    <source>
        <dbReference type="ARBA" id="ARBA00012052"/>
    </source>
</evidence>
<dbReference type="GO" id="GO:0019288">
    <property type="term" value="P:isopentenyl diphosphate biosynthetic process, methylerythritol 4-phosphate pathway"/>
    <property type="evidence" value="ECO:0007669"/>
    <property type="project" value="UniProtKB-UniRule"/>
</dbReference>
<evidence type="ECO:0000256" key="7">
    <source>
        <dbReference type="ARBA" id="ARBA00022840"/>
    </source>
</evidence>
<evidence type="ECO:0000256" key="1">
    <source>
        <dbReference type="ARBA" id="ARBA00009684"/>
    </source>
</evidence>
<feature type="domain" description="GHMP kinase N-terminal" evidence="10">
    <location>
        <begin position="106"/>
        <end position="189"/>
    </location>
</feature>
<comment type="catalytic activity">
    <reaction evidence="9">
        <text>4-CDP-2-C-methyl-D-erythritol + ATP = 4-CDP-2-C-methyl-D-erythritol 2-phosphate + ADP + H(+)</text>
        <dbReference type="Rhea" id="RHEA:18437"/>
        <dbReference type="ChEBI" id="CHEBI:15378"/>
        <dbReference type="ChEBI" id="CHEBI:30616"/>
        <dbReference type="ChEBI" id="CHEBI:57823"/>
        <dbReference type="ChEBI" id="CHEBI:57919"/>
        <dbReference type="ChEBI" id="CHEBI:456216"/>
        <dbReference type="EC" id="2.7.1.148"/>
    </reaction>
</comment>
<dbReference type="PANTHER" id="PTHR43527">
    <property type="entry name" value="4-DIPHOSPHOCYTIDYL-2-C-METHYL-D-ERYTHRITOL KINASE, CHLOROPLASTIC"/>
    <property type="match status" value="1"/>
</dbReference>
<dbReference type="SUPFAM" id="SSF54211">
    <property type="entry name" value="Ribosomal protein S5 domain 2-like"/>
    <property type="match status" value="1"/>
</dbReference>
<gene>
    <name evidence="9" type="primary">ispE</name>
    <name evidence="12" type="ORF">HMPREF0044_0727</name>
</gene>
<evidence type="ECO:0000256" key="4">
    <source>
        <dbReference type="ARBA" id="ARBA00022679"/>
    </source>
</evidence>
<dbReference type="InterPro" id="IPR004424">
    <property type="entry name" value="IspE"/>
</dbReference>
<comment type="function">
    <text evidence="9">Catalyzes the phosphorylation of the position 2 hydroxy group of 4-diphosphocytidyl-2C-methyl-D-erythritol.</text>
</comment>
<dbReference type="GO" id="GO:0016114">
    <property type="term" value="P:terpenoid biosynthetic process"/>
    <property type="evidence" value="ECO:0007669"/>
    <property type="project" value="InterPro"/>
</dbReference>
<dbReference type="InterPro" id="IPR013750">
    <property type="entry name" value="GHMP_kinase_C_dom"/>
</dbReference>
<dbReference type="InterPro" id="IPR014721">
    <property type="entry name" value="Ribsml_uS5_D2-typ_fold_subgr"/>
</dbReference>
<comment type="pathway">
    <text evidence="9">Isoprenoid biosynthesis; isopentenyl diphosphate biosynthesis via DXP pathway; isopentenyl diphosphate from 1-deoxy-D-xylulose 5-phosphate: step 3/6.</text>
</comment>
<dbReference type="STRING" id="525245.HMPREF0044_0727"/>
<dbReference type="EC" id="2.7.1.148" evidence="2 9"/>
<evidence type="ECO:0000259" key="11">
    <source>
        <dbReference type="Pfam" id="PF08544"/>
    </source>
</evidence>
<evidence type="ECO:0000256" key="3">
    <source>
        <dbReference type="ARBA" id="ARBA00017473"/>
    </source>
</evidence>
<dbReference type="GO" id="GO:0050515">
    <property type="term" value="F:4-(cytidine 5'-diphospho)-2-C-methyl-D-erythritol kinase activity"/>
    <property type="evidence" value="ECO:0007669"/>
    <property type="project" value="UniProtKB-UniRule"/>
</dbReference>
<accession>C0W0Y4</accession>
<dbReference type="InterPro" id="IPR006204">
    <property type="entry name" value="GHMP_kinase_N_dom"/>
</dbReference>
<comment type="similarity">
    <text evidence="1 9">Belongs to the GHMP kinase family. IspE subfamily.</text>
</comment>
<evidence type="ECO:0000256" key="5">
    <source>
        <dbReference type="ARBA" id="ARBA00022741"/>
    </source>
</evidence>
<dbReference type="Proteomes" id="UP000010301">
    <property type="component" value="Unassembled WGS sequence"/>
</dbReference>
<reference evidence="12 13" key="1">
    <citation type="submission" date="2009-01" db="EMBL/GenBank/DDBJ databases">
        <authorList>
            <person name="Qin X."/>
            <person name="Bachman B."/>
            <person name="Battles P."/>
            <person name="Bell A."/>
            <person name="Bess C."/>
            <person name="Bickham C."/>
            <person name="Chaboub L."/>
            <person name="Chen D."/>
            <person name="Coyle M."/>
            <person name="Deiros D.R."/>
            <person name="Dinh H."/>
            <person name="Forbes L."/>
            <person name="Fowler G."/>
            <person name="Francisco L."/>
            <person name="Fu Q."/>
            <person name="Gubbala S."/>
            <person name="Hale W."/>
            <person name="Han Y."/>
            <person name="Hemphill L."/>
            <person name="Highlander S.K."/>
            <person name="Hirani K."/>
            <person name="Hogues M."/>
            <person name="Jackson L."/>
            <person name="Jakkamsetti A."/>
            <person name="Javaid M."/>
            <person name="Jiang H."/>
            <person name="Korchina V."/>
            <person name="Kovar C."/>
            <person name="Lara F."/>
            <person name="Lee S."/>
            <person name="Mata R."/>
            <person name="Mathew T."/>
            <person name="Moen C."/>
            <person name="Morales K."/>
            <person name="Munidasa M."/>
            <person name="Nazareth L."/>
            <person name="Ngo R."/>
            <person name="Nguyen L."/>
            <person name="Okwuonu G."/>
            <person name="Ongeri F."/>
            <person name="Patil S."/>
            <person name="Petrosino J."/>
            <person name="Pham C."/>
            <person name="Pham P."/>
            <person name="Pu L.-L."/>
            <person name="Puazo M."/>
            <person name="Raj R."/>
            <person name="Reid J."/>
            <person name="Rouhana J."/>
            <person name="Saada N."/>
            <person name="Shang Y."/>
            <person name="Simmons D."/>
            <person name="Thornton R."/>
            <person name="Warren J."/>
            <person name="Weissenberger G."/>
            <person name="Zhang J."/>
            <person name="Zhang L."/>
            <person name="Zhou C."/>
            <person name="Zhu D."/>
            <person name="Muzny D."/>
            <person name="Worley K."/>
            <person name="Gibbs R."/>
        </authorList>
    </citation>
    <scope>NUCLEOTIDE SEQUENCE [LARGE SCALE GENOMIC DNA]</scope>
    <source>
        <strain evidence="12 13">DSM 15436</strain>
    </source>
</reference>
<keyword evidence="5 9" id="KW-0547">Nucleotide-binding</keyword>
<dbReference type="InterPro" id="IPR020568">
    <property type="entry name" value="Ribosomal_Su5_D2-typ_SF"/>
</dbReference>
<proteinExistence type="inferred from homology"/>
<evidence type="ECO:0000313" key="12">
    <source>
        <dbReference type="EMBL" id="EEH63708.1"/>
    </source>
</evidence>
<organism evidence="12 13">
    <name type="scientific">Gleimia coleocanis DSM 15436</name>
    <dbReference type="NCBI Taxonomy" id="525245"/>
    <lineage>
        <taxon>Bacteria</taxon>
        <taxon>Bacillati</taxon>
        <taxon>Actinomycetota</taxon>
        <taxon>Actinomycetes</taxon>
        <taxon>Actinomycetales</taxon>
        <taxon>Actinomycetaceae</taxon>
        <taxon>Gleimia</taxon>
    </lineage>
</organism>
<dbReference type="Gene3D" id="3.30.70.890">
    <property type="entry name" value="GHMP kinase, C-terminal domain"/>
    <property type="match status" value="1"/>
</dbReference>
<dbReference type="GO" id="GO:0005524">
    <property type="term" value="F:ATP binding"/>
    <property type="evidence" value="ECO:0007669"/>
    <property type="project" value="UniProtKB-UniRule"/>
</dbReference>
<dbReference type="UniPathway" id="UPA00056">
    <property type="reaction ID" value="UER00094"/>
</dbReference>
<feature type="active site" evidence="9">
    <location>
        <position position="17"/>
    </location>
</feature>
<dbReference type="HAMAP" id="MF_00061">
    <property type="entry name" value="IspE"/>
    <property type="match status" value="1"/>
</dbReference>
<feature type="active site" evidence="9">
    <location>
        <position position="181"/>
    </location>
</feature>
<keyword evidence="4 9" id="KW-0808">Transferase</keyword>
<dbReference type="Gene3D" id="3.30.230.10">
    <property type="match status" value="1"/>
</dbReference>
<dbReference type="PANTHER" id="PTHR43527:SF2">
    <property type="entry name" value="4-DIPHOSPHOCYTIDYL-2-C-METHYL-D-ERYTHRITOL KINASE, CHLOROPLASTIC"/>
    <property type="match status" value="1"/>
</dbReference>
<keyword evidence="13" id="KW-1185">Reference proteome</keyword>
<evidence type="ECO:0000313" key="13">
    <source>
        <dbReference type="Proteomes" id="UP000010301"/>
    </source>
</evidence>
<dbReference type="eggNOG" id="COG1947">
    <property type="taxonomic scope" value="Bacteria"/>
</dbReference>
<evidence type="ECO:0000259" key="10">
    <source>
        <dbReference type="Pfam" id="PF00288"/>
    </source>
</evidence>
<dbReference type="Pfam" id="PF00288">
    <property type="entry name" value="GHMP_kinases_N"/>
    <property type="match status" value="1"/>
</dbReference>
<dbReference type="HOGENOM" id="CLU_053057_1_1_11"/>
<evidence type="ECO:0000256" key="6">
    <source>
        <dbReference type="ARBA" id="ARBA00022777"/>
    </source>
</evidence>
<name>C0W0Y4_9ACTO</name>
<dbReference type="Pfam" id="PF08544">
    <property type="entry name" value="GHMP_kinases_C"/>
    <property type="match status" value="1"/>
</dbReference>
<keyword evidence="7 9" id="KW-0067">ATP-binding</keyword>
<feature type="domain" description="GHMP kinase C-terminal" evidence="11">
    <location>
        <begin position="264"/>
        <end position="334"/>
    </location>
</feature>
<feature type="binding site" evidence="9">
    <location>
        <begin position="139"/>
        <end position="149"/>
    </location>
    <ligand>
        <name>ATP</name>
        <dbReference type="ChEBI" id="CHEBI:30616"/>
    </ligand>
</feature>
<protein>
    <recommendedName>
        <fullName evidence="3 9">4-diphosphocytidyl-2-C-methyl-D-erythritol kinase</fullName>
        <shortName evidence="9">CMK</shortName>
        <ecNumber evidence="2 9">2.7.1.148</ecNumber>
    </recommendedName>
    <alternativeName>
        <fullName evidence="8 9">4-(cytidine-5'-diphospho)-2-C-methyl-D-erythritol kinase</fullName>
    </alternativeName>
</protein>
<dbReference type="SUPFAM" id="SSF55060">
    <property type="entry name" value="GHMP Kinase, C-terminal domain"/>
    <property type="match status" value="1"/>
</dbReference>
<keyword evidence="6 9" id="KW-0418">Kinase</keyword>
<dbReference type="AlphaFoldDB" id="C0W0Y4"/>
<keyword evidence="9" id="KW-0414">Isoprene biosynthesis</keyword>
<comment type="caution">
    <text evidence="12">The sequence shown here is derived from an EMBL/GenBank/DDBJ whole genome shotgun (WGS) entry which is preliminary data.</text>
</comment>
<evidence type="ECO:0000256" key="8">
    <source>
        <dbReference type="ARBA" id="ARBA00032554"/>
    </source>
</evidence>